<evidence type="ECO:0000313" key="3">
    <source>
        <dbReference type="EMBL" id="MBL0421110.1"/>
    </source>
</evidence>
<sequence>MKMFTRAAIAALSLAVAAPMAYAQDWPAKPVKLVVPTGPGSSPDIFARLLGNSLQPRISQSVVIENKPGASGSLGIDQVAKSAGDGYTLGVAYPAPLTTNLLMMKKMPYDAKKDLQLITNAVQQPTVLIIGKHLEARNLPELVALVKKNPGKYNSASAGAASLGRLLAEAFAAQVGSSIQNVVYNGAAPTLVAMVRGDVDFAFLPAAGVMAFVKDDKVRLVGVAADKRSTLLPNVPTLKENGLDIDGSNWLGIVAPASVPADVAARMRREINAALNAPETKKILSDNYMEVIASTPAEFASVVDADITRWKPLIEKLQIRID</sequence>
<keyword evidence="2" id="KW-0732">Signal</keyword>
<dbReference type="PIRSF" id="PIRSF017082">
    <property type="entry name" value="YflP"/>
    <property type="match status" value="1"/>
</dbReference>
<name>A0A936ZTY8_9BURK</name>
<gene>
    <name evidence="3" type="ORF">JI739_12195</name>
</gene>
<dbReference type="Pfam" id="PF03401">
    <property type="entry name" value="TctC"/>
    <property type="match status" value="1"/>
</dbReference>
<accession>A0A936ZTY8</accession>
<keyword evidence="4" id="KW-1185">Reference proteome</keyword>
<dbReference type="InterPro" id="IPR005064">
    <property type="entry name" value="BUG"/>
</dbReference>
<dbReference type="EMBL" id="JAEQNA010000004">
    <property type="protein sequence ID" value="MBL0421110.1"/>
    <property type="molecule type" value="Genomic_DNA"/>
</dbReference>
<dbReference type="SUPFAM" id="SSF53850">
    <property type="entry name" value="Periplasmic binding protein-like II"/>
    <property type="match status" value="1"/>
</dbReference>
<dbReference type="PANTHER" id="PTHR42928:SF5">
    <property type="entry name" value="BLR1237 PROTEIN"/>
    <property type="match status" value="1"/>
</dbReference>
<dbReference type="CDD" id="cd07012">
    <property type="entry name" value="PBP2_Bug_TTT"/>
    <property type="match status" value="1"/>
</dbReference>
<dbReference type="RefSeq" id="WP_201684191.1">
    <property type="nucleotide sequence ID" value="NZ_JAEQNA010000004.1"/>
</dbReference>
<dbReference type="Gene3D" id="3.40.190.150">
    <property type="entry name" value="Bordetella uptake gene, domain 1"/>
    <property type="match status" value="1"/>
</dbReference>
<comment type="similarity">
    <text evidence="1">Belongs to the UPF0065 (bug) family.</text>
</comment>
<dbReference type="Proteomes" id="UP000613011">
    <property type="component" value="Unassembled WGS sequence"/>
</dbReference>
<dbReference type="AlphaFoldDB" id="A0A936ZTY8"/>
<dbReference type="InterPro" id="IPR042100">
    <property type="entry name" value="Bug_dom1"/>
</dbReference>
<proteinExistence type="inferred from homology"/>
<evidence type="ECO:0000313" key="4">
    <source>
        <dbReference type="Proteomes" id="UP000613011"/>
    </source>
</evidence>
<organism evidence="3 4">
    <name type="scientific">Ramlibacter aurantiacus</name>
    <dbReference type="NCBI Taxonomy" id="2801330"/>
    <lineage>
        <taxon>Bacteria</taxon>
        <taxon>Pseudomonadati</taxon>
        <taxon>Pseudomonadota</taxon>
        <taxon>Betaproteobacteria</taxon>
        <taxon>Burkholderiales</taxon>
        <taxon>Comamonadaceae</taxon>
        <taxon>Ramlibacter</taxon>
    </lineage>
</organism>
<feature type="signal peptide" evidence="2">
    <location>
        <begin position="1"/>
        <end position="23"/>
    </location>
</feature>
<comment type="caution">
    <text evidence="3">The sequence shown here is derived from an EMBL/GenBank/DDBJ whole genome shotgun (WGS) entry which is preliminary data.</text>
</comment>
<dbReference type="PANTHER" id="PTHR42928">
    <property type="entry name" value="TRICARBOXYLATE-BINDING PROTEIN"/>
    <property type="match status" value="1"/>
</dbReference>
<evidence type="ECO:0000256" key="2">
    <source>
        <dbReference type="SAM" id="SignalP"/>
    </source>
</evidence>
<protein>
    <submittedName>
        <fullName evidence="3">Tripartite tricarboxylate transporter substrate binding protein</fullName>
    </submittedName>
</protein>
<dbReference type="Gene3D" id="3.40.190.10">
    <property type="entry name" value="Periplasmic binding protein-like II"/>
    <property type="match status" value="1"/>
</dbReference>
<evidence type="ECO:0000256" key="1">
    <source>
        <dbReference type="ARBA" id="ARBA00006987"/>
    </source>
</evidence>
<reference evidence="3" key="1">
    <citation type="submission" date="2021-01" db="EMBL/GenBank/DDBJ databases">
        <title>Ramlibacter sp. strain AW1 16S ribosomal RNA gene Genome sequencing and assembly.</title>
        <authorList>
            <person name="Kang M."/>
        </authorList>
    </citation>
    <scope>NUCLEOTIDE SEQUENCE</scope>
    <source>
        <strain evidence="3">AW1</strain>
    </source>
</reference>
<feature type="chain" id="PRO_5037045384" evidence="2">
    <location>
        <begin position="24"/>
        <end position="322"/>
    </location>
</feature>